<keyword evidence="9 10" id="KW-0472">Membrane</keyword>
<reference evidence="13" key="1">
    <citation type="journal article" date="2011" name="Nat. Commun.">
        <title>Effector diversification within compartments of the Leptosphaeria maculans genome affected by Repeat-Induced Point mutations.</title>
        <authorList>
            <person name="Rouxel T."/>
            <person name="Grandaubert J."/>
            <person name="Hane J.K."/>
            <person name="Hoede C."/>
            <person name="van de Wouw A.P."/>
            <person name="Couloux A."/>
            <person name="Dominguez V."/>
            <person name="Anthouard V."/>
            <person name="Bally P."/>
            <person name="Bourras S."/>
            <person name="Cozijnsen A.J."/>
            <person name="Ciuffetti L.M."/>
            <person name="Degrave A."/>
            <person name="Dilmaghani A."/>
            <person name="Duret L."/>
            <person name="Fudal I."/>
            <person name="Goodwin S.B."/>
            <person name="Gout L."/>
            <person name="Glaser N."/>
            <person name="Linglin J."/>
            <person name="Kema G.H.J."/>
            <person name="Lapalu N."/>
            <person name="Lawrence C.B."/>
            <person name="May K."/>
            <person name="Meyer M."/>
            <person name="Ollivier B."/>
            <person name="Poulain J."/>
            <person name="Schoch C.L."/>
            <person name="Simon A."/>
            <person name="Spatafora J.W."/>
            <person name="Stachowiak A."/>
            <person name="Turgeon B.G."/>
            <person name="Tyler B.M."/>
            <person name="Vincent D."/>
            <person name="Weissenbach J."/>
            <person name="Amselem J."/>
            <person name="Quesneville H."/>
            <person name="Oliver R.P."/>
            <person name="Wincker P."/>
            <person name="Balesdent M.-H."/>
            <person name="Howlett B.J."/>
        </authorList>
    </citation>
    <scope>NUCLEOTIDE SEQUENCE [LARGE SCALE GENOMIC DNA]</scope>
    <source>
        <strain evidence="13">JN3 / isolate v23.1.3 / race Av1-4-5-6-7-8</strain>
    </source>
</reference>
<dbReference type="EMBL" id="FP929131">
    <property type="protein sequence ID" value="CBX97268.1"/>
    <property type="molecule type" value="Genomic_DNA"/>
</dbReference>
<evidence type="ECO:0000256" key="10">
    <source>
        <dbReference type="RuleBase" id="RU362022"/>
    </source>
</evidence>
<feature type="compositionally biased region" description="Polar residues" evidence="11">
    <location>
        <begin position="1"/>
        <end position="12"/>
    </location>
</feature>
<evidence type="ECO:0000313" key="13">
    <source>
        <dbReference type="Proteomes" id="UP000002668"/>
    </source>
</evidence>
<keyword evidence="7 10" id="KW-0812">Transmembrane</keyword>
<dbReference type="PANTHER" id="PTHR12714:SF9">
    <property type="entry name" value="PROTEIN-S-ISOPRENYLCYSTEINE O-METHYLTRANSFERASE"/>
    <property type="match status" value="1"/>
</dbReference>
<evidence type="ECO:0000256" key="1">
    <source>
        <dbReference type="ARBA" id="ARBA00004141"/>
    </source>
</evidence>
<keyword evidence="4 10" id="KW-0489">Methyltransferase</keyword>
<dbReference type="EC" id="2.1.1.100" evidence="3 10"/>
<comment type="subcellular location">
    <subcellularLocation>
        <location evidence="10">Endoplasmic reticulum membrane</location>
        <topology evidence="10">Multi-pass membrane protein</topology>
    </subcellularLocation>
    <subcellularLocation>
        <location evidence="1">Membrane</location>
        <topology evidence="1">Multi-pass membrane protein</topology>
    </subcellularLocation>
</comment>
<dbReference type="STRING" id="985895.E5A0X2"/>
<dbReference type="Proteomes" id="UP000002668">
    <property type="component" value="Genome"/>
</dbReference>
<sequence length="285" mass="32518">MASNGSTTSAHINVSHPVNRAAERSSWTPEMDAKLRAEKPDTMSQKSSKAIGEEFFPHGKRSLSGIAMRAFCLGAAFVLGLGLTILLAYHGSRLWRPFLFLSTLSVFHFLEFYTTAAYNTPVTNVASFLLINGDQYQQANSMAFLETFITSYFFSNWQARFHSPLVIALGIVMIAIGQFVRSIAMAQAGTNFNHIVQSRKNAGHELVTHGVYAYFRHPSYFGFFWWGIGTQVMLGNVFCFCAYIGILWFFFMRRIKHEEEHLVEFFGDEYTEYKARTRTWIPFIR</sequence>
<keyword evidence="13" id="KW-1185">Reference proteome</keyword>
<feature type="region of interest" description="Disordered" evidence="11">
    <location>
        <begin position="1"/>
        <end position="30"/>
    </location>
</feature>
<evidence type="ECO:0000256" key="3">
    <source>
        <dbReference type="ARBA" id="ARBA00012151"/>
    </source>
</evidence>
<evidence type="ECO:0000256" key="4">
    <source>
        <dbReference type="ARBA" id="ARBA00022603"/>
    </source>
</evidence>
<evidence type="ECO:0000256" key="6">
    <source>
        <dbReference type="ARBA" id="ARBA00022691"/>
    </source>
</evidence>
<comment type="similarity">
    <text evidence="2 10">Belongs to the class VI-like SAM-binding methyltransferase superfamily. Isoprenylcysteine carboxyl methyltransferase family.</text>
</comment>
<comment type="catalytic activity">
    <reaction evidence="10">
        <text>[protein]-C-terminal S-[(2E,6E)-farnesyl]-L-cysteine + S-adenosyl-L-methionine = [protein]-C-terminal S-[(2E,6E)-farnesyl]-L-cysteine methyl ester + S-adenosyl-L-homocysteine</text>
        <dbReference type="Rhea" id="RHEA:21672"/>
        <dbReference type="Rhea" id="RHEA-COMP:12125"/>
        <dbReference type="Rhea" id="RHEA-COMP:12126"/>
        <dbReference type="ChEBI" id="CHEBI:57856"/>
        <dbReference type="ChEBI" id="CHEBI:59789"/>
        <dbReference type="ChEBI" id="CHEBI:90510"/>
        <dbReference type="ChEBI" id="CHEBI:90511"/>
        <dbReference type="EC" id="2.1.1.100"/>
    </reaction>
</comment>
<evidence type="ECO:0000256" key="11">
    <source>
        <dbReference type="SAM" id="MobiDB-lite"/>
    </source>
</evidence>
<evidence type="ECO:0000256" key="8">
    <source>
        <dbReference type="ARBA" id="ARBA00022989"/>
    </source>
</evidence>
<dbReference type="VEuPathDB" id="FungiDB:LEMA_P103990.1"/>
<dbReference type="Pfam" id="PF04140">
    <property type="entry name" value="ICMT"/>
    <property type="match status" value="1"/>
</dbReference>
<dbReference type="Gene3D" id="1.20.120.1630">
    <property type="match status" value="1"/>
</dbReference>
<feature type="transmembrane region" description="Helical" evidence="10">
    <location>
        <begin position="166"/>
        <end position="184"/>
    </location>
</feature>
<dbReference type="GO" id="GO:0005789">
    <property type="term" value="C:endoplasmic reticulum membrane"/>
    <property type="evidence" value="ECO:0007669"/>
    <property type="project" value="UniProtKB-SubCell"/>
</dbReference>
<dbReference type="PROSITE" id="PS51564">
    <property type="entry name" value="SAM_ICMT"/>
    <property type="match status" value="1"/>
</dbReference>
<evidence type="ECO:0000256" key="9">
    <source>
        <dbReference type="ARBA" id="ARBA00023136"/>
    </source>
</evidence>
<keyword evidence="6 10" id="KW-0949">S-adenosyl-L-methionine</keyword>
<feature type="transmembrane region" description="Helical" evidence="10">
    <location>
        <begin position="223"/>
        <end position="251"/>
    </location>
</feature>
<dbReference type="GO" id="GO:0032259">
    <property type="term" value="P:methylation"/>
    <property type="evidence" value="ECO:0007669"/>
    <property type="project" value="UniProtKB-KW"/>
</dbReference>
<feature type="transmembrane region" description="Helical" evidence="10">
    <location>
        <begin position="66"/>
        <end position="89"/>
    </location>
</feature>
<dbReference type="FunCoup" id="E5A0X2">
    <property type="interactions" value="447"/>
</dbReference>
<keyword evidence="5 12" id="KW-0808">Transferase</keyword>
<keyword evidence="10" id="KW-0256">Endoplasmic reticulum</keyword>
<evidence type="ECO:0000256" key="2">
    <source>
        <dbReference type="ARBA" id="ARBA00009140"/>
    </source>
</evidence>
<gene>
    <name evidence="12" type="ORF">LEMA_P103990.1</name>
</gene>
<dbReference type="OMA" id="IKREEAY"/>
<protein>
    <recommendedName>
        <fullName evidence="3 10">Protein-S-isoprenylcysteine O-methyltransferase</fullName>
        <ecNumber evidence="3 10">2.1.1.100</ecNumber>
    </recommendedName>
</protein>
<dbReference type="OrthoDB" id="422086at2759"/>
<dbReference type="eggNOG" id="KOG2628">
    <property type="taxonomic scope" value="Eukaryota"/>
</dbReference>
<dbReference type="GeneID" id="13283839"/>
<evidence type="ECO:0000256" key="5">
    <source>
        <dbReference type="ARBA" id="ARBA00022679"/>
    </source>
</evidence>
<dbReference type="InterPro" id="IPR007269">
    <property type="entry name" value="ICMT_MeTrfase"/>
</dbReference>
<dbReference type="InterPro" id="IPR025770">
    <property type="entry name" value="PPMT_MeTrfase"/>
</dbReference>
<evidence type="ECO:0000313" key="12">
    <source>
        <dbReference type="EMBL" id="CBX97268.1"/>
    </source>
</evidence>
<keyword evidence="8 10" id="KW-1133">Transmembrane helix</keyword>
<comment type="caution">
    <text evidence="10">Lacks conserved residue(s) required for the propagation of feature annotation.</text>
</comment>
<dbReference type="AlphaFoldDB" id="E5A0X2"/>
<organism evidence="13">
    <name type="scientific">Leptosphaeria maculans (strain JN3 / isolate v23.1.3 / race Av1-4-5-6-7-8)</name>
    <name type="common">Blackleg fungus</name>
    <name type="synonym">Phoma lingam</name>
    <dbReference type="NCBI Taxonomy" id="985895"/>
    <lineage>
        <taxon>Eukaryota</taxon>
        <taxon>Fungi</taxon>
        <taxon>Dikarya</taxon>
        <taxon>Ascomycota</taxon>
        <taxon>Pezizomycotina</taxon>
        <taxon>Dothideomycetes</taxon>
        <taxon>Pleosporomycetidae</taxon>
        <taxon>Pleosporales</taxon>
        <taxon>Pleosporineae</taxon>
        <taxon>Leptosphaeriaceae</taxon>
        <taxon>Plenodomus</taxon>
        <taxon>Plenodomus lingam/Leptosphaeria maculans species complex</taxon>
    </lineage>
</organism>
<evidence type="ECO:0000256" key="7">
    <source>
        <dbReference type="ARBA" id="ARBA00022692"/>
    </source>
</evidence>
<dbReference type="RefSeq" id="XP_003840747.1">
    <property type="nucleotide sequence ID" value="XM_003840699.1"/>
</dbReference>
<name>E5A0X2_LEPMJ</name>
<accession>E5A0X2</accession>
<dbReference type="HOGENOM" id="CLU_065200_0_0_1"/>
<dbReference type="InParanoid" id="E5A0X2"/>
<dbReference type="PANTHER" id="PTHR12714">
    <property type="entry name" value="PROTEIN-S ISOPRENYLCYSTEINE O-METHYLTRANSFERASE"/>
    <property type="match status" value="1"/>
</dbReference>
<dbReference type="GO" id="GO:0004671">
    <property type="term" value="F:protein C-terminal S-isoprenylcysteine carboxyl O-methyltransferase activity"/>
    <property type="evidence" value="ECO:0007669"/>
    <property type="project" value="UniProtKB-EC"/>
</dbReference>
<proteinExistence type="inferred from homology"/>